<proteinExistence type="predicted"/>
<dbReference type="InterPro" id="IPR029062">
    <property type="entry name" value="Class_I_gatase-like"/>
</dbReference>
<feature type="chain" id="PRO_5018038181" evidence="1">
    <location>
        <begin position="23"/>
        <end position="287"/>
    </location>
</feature>
<name>A0A3N4Q093_9BACT</name>
<evidence type="ECO:0000256" key="1">
    <source>
        <dbReference type="SAM" id="SignalP"/>
    </source>
</evidence>
<reference evidence="3 4" key="1">
    <citation type="submission" date="2018-11" db="EMBL/GenBank/DDBJ databases">
        <title>Chitinophaga lutea sp.nov., isolate from arsenic contaminated soil.</title>
        <authorList>
            <person name="Zong Y."/>
        </authorList>
    </citation>
    <scope>NUCLEOTIDE SEQUENCE [LARGE SCALE GENOMIC DNA]</scope>
    <source>
        <strain evidence="3 4">ZY74</strain>
    </source>
</reference>
<dbReference type="PROSITE" id="PS51257">
    <property type="entry name" value="PROKAR_LIPOPROTEIN"/>
    <property type="match status" value="1"/>
</dbReference>
<accession>A0A3N4Q093</accession>
<dbReference type="PANTHER" id="PTHR40469:SF2">
    <property type="entry name" value="GALACTOSE-BINDING DOMAIN-LIKE SUPERFAMILY PROTEIN"/>
    <property type="match status" value="1"/>
</dbReference>
<gene>
    <name evidence="3" type="ORF">EGT74_08975</name>
</gene>
<dbReference type="Gene3D" id="3.40.50.880">
    <property type="match status" value="1"/>
</dbReference>
<organism evidence="3 4">
    <name type="scientific">Chitinophaga lutea</name>
    <dbReference type="NCBI Taxonomy" id="2488634"/>
    <lineage>
        <taxon>Bacteria</taxon>
        <taxon>Pseudomonadati</taxon>
        <taxon>Bacteroidota</taxon>
        <taxon>Chitinophagia</taxon>
        <taxon>Chitinophagales</taxon>
        <taxon>Chitinophagaceae</taxon>
        <taxon>Chitinophaga</taxon>
    </lineage>
</organism>
<keyword evidence="4" id="KW-1185">Reference proteome</keyword>
<dbReference type="Proteomes" id="UP000278351">
    <property type="component" value="Unassembled WGS sequence"/>
</dbReference>
<dbReference type="EMBL" id="RPDH01000001">
    <property type="protein sequence ID" value="RPE13628.1"/>
    <property type="molecule type" value="Genomic_DNA"/>
</dbReference>
<dbReference type="InterPro" id="IPR029010">
    <property type="entry name" value="ThuA-like"/>
</dbReference>
<comment type="caution">
    <text evidence="3">The sequence shown here is derived from an EMBL/GenBank/DDBJ whole genome shotgun (WGS) entry which is preliminary data.</text>
</comment>
<keyword evidence="1" id="KW-0732">Signal</keyword>
<dbReference type="OrthoDB" id="9816308at2"/>
<feature type="signal peptide" evidence="1">
    <location>
        <begin position="1"/>
        <end position="22"/>
    </location>
</feature>
<evidence type="ECO:0000313" key="3">
    <source>
        <dbReference type="EMBL" id="RPE13628.1"/>
    </source>
</evidence>
<sequence>MSTSFARPFLFFLILAGLAGFSACRTTGKVTSGTVNWKKTHVLVYTKNGKGYVHDNIPFASAAFQKMGQEHGFAVDVSDNPAVFSDDNLKKYDALVFTSTNNDVFDTDAQKVAFMRYIQSGGGFMGVHSAIGTERKWTWFKMMLGGTFSWHAKFQPFKVVVIDPAHPSMQGVPKEWIREDECYFSKEMYPGIKTLIAHDVSSLKVKPADSVLVKNVGSFGNNYPAVWYQHFDGGHIWYTTFGHDKKDYQEPTYLQHLYQGLHWVVSQTQGRNLSRAYASTPDTPVRY</sequence>
<feature type="domain" description="ThuA-like" evidence="2">
    <location>
        <begin position="42"/>
        <end position="264"/>
    </location>
</feature>
<protein>
    <submittedName>
        <fullName evidence="3">ThuA domain-containing protein</fullName>
    </submittedName>
</protein>
<dbReference type="Pfam" id="PF06283">
    <property type="entry name" value="ThuA"/>
    <property type="match status" value="1"/>
</dbReference>
<dbReference type="PANTHER" id="PTHR40469">
    <property type="entry name" value="SECRETED GLYCOSYL HYDROLASE"/>
    <property type="match status" value="1"/>
</dbReference>
<evidence type="ECO:0000259" key="2">
    <source>
        <dbReference type="Pfam" id="PF06283"/>
    </source>
</evidence>
<evidence type="ECO:0000313" key="4">
    <source>
        <dbReference type="Proteomes" id="UP000278351"/>
    </source>
</evidence>
<dbReference type="AlphaFoldDB" id="A0A3N4Q093"/>
<dbReference type="SUPFAM" id="SSF52317">
    <property type="entry name" value="Class I glutamine amidotransferase-like"/>
    <property type="match status" value="1"/>
</dbReference>